<reference evidence="4" key="1">
    <citation type="submission" date="2016-10" db="EMBL/GenBank/DDBJ databases">
        <authorList>
            <person name="Varghese N."/>
            <person name="Submissions S."/>
        </authorList>
    </citation>
    <scope>NUCLEOTIDE SEQUENCE [LARGE SCALE GENOMIC DNA]</scope>
    <source>
        <strain evidence="4">DSM 10014</strain>
    </source>
</reference>
<name>A0A1H2VTA0_9RHOB</name>
<dbReference type="RefSeq" id="WP_005851901.1">
    <property type="nucleotide sequence ID" value="NZ_CP160835.1"/>
</dbReference>
<accession>A0A1H2VTA0</accession>
<dbReference type="Gene3D" id="2.40.160.10">
    <property type="entry name" value="Porin"/>
    <property type="match status" value="1"/>
</dbReference>
<proteinExistence type="predicted"/>
<dbReference type="InterPro" id="IPR023614">
    <property type="entry name" value="Porin_dom_sf"/>
</dbReference>
<evidence type="ECO:0000256" key="1">
    <source>
        <dbReference type="SAM" id="SignalP"/>
    </source>
</evidence>
<dbReference type="GO" id="GO:0016020">
    <property type="term" value="C:membrane"/>
    <property type="evidence" value="ECO:0007669"/>
    <property type="project" value="InterPro"/>
</dbReference>
<dbReference type="SUPFAM" id="SSF56935">
    <property type="entry name" value="Porins"/>
    <property type="match status" value="1"/>
</dbReference>
<feature type="chain" id="PRO_5010357256" evidence="1">
    <location>
        <begin position="25"/>
        <end position="364"/>
    </location>
</feature>
<evidence type="ECO:0000313" key="3">
    <source>
        <dbReference type="EMBL" id="SDW71568.1"/>
    </source>
</evidence>
<keyword evidence="1" id="KW-0732">Signal</keyword>
<protein>
    <submittedName>
        <fullName evidence="3">Porin</fullName>
    </submittedName>
</protein>
<dbReference type="STRING" id="60137.SAMN04488041_10351"/>
<dbReference type="InterPro" id="IPR033900">
    <property type="entry name" value="Gram_neg_porin_domain"/>
</dbReference>
<evidence type="ECO:0000259" key="2">
    <source>
        <dbReference type="Pfam" id="PF13609"/>
    </source>
</evidence>
<dbReference type="EMBL" id="FNNB01000003">
    <property type="protein sequence ID" value="SDW71568.1"/>
    <property type="molecule type" value="Genomic_DNA"/>
</dbReference>
<dbReference type="Proteomes" id="UP000183076">
    <property type="component" value="Unassembled WGS sequence"/>
</dbReference>
<dbReference type="GO" id="GO:0015288">
    <property type="term" value="F:porin activity"/>
    <property type="evidence" value="ECO:0007669"/>
    <property type="project" value="InterPro"/>
</dbReference>
<feature type="signal peptide" evidence="1">
    <location>
        <begin position="1"/>
        <end position="24"/>
    </location>
</feature>
<dbReference type="GeneID" id="94021171"/>
<feature type="domain" description="Porin" evidence="2">
    <location>
        <begin position="12"/>
        <end position="345"/>
    </location>
</feature>
<organism evidence="3 4">
    <name type="scientific">Sulfitobacter pontiacus</name>
    <dbReference type="NCBI Taxonomy" id="60137"/>
    <lineage>
        <taxon>Bacteria</taxon>
        <taxon>Pseudomonadati</taxon>
        <taxon>Pseudomonadota</taxon>
        <taxon>Alphaproteobacteria</taxon>
        <taxon>Rhodobacterales</taxon>
        <taxon>Roseobacteraceae</taxon>
        <taxon>Sulfitobacter</taxon>
    </lineage>
</organism>
<dbReference type="AlphaFoldDB" id="A0A1H2VTA0"/>
<gene>
    <name evidence="3" type="ORF">SAMN04488041_10351</name>
</gene>
<evidence type="ECO:0000313" key="4">
    <source>
        <dbReference type="Proteomes" id="UP000183076"/>
    </source>
</evidence>
<dbReference type="Pfam" id="PF13609">
    <property type="entry name" value="Porin_4"/>
    <property type="match status" value="1"/>
</dbReference>
<sequence length="364" mass="38883">MKMKHSLGTVTVAALGLASLPALAQAQEGPVWDVYGQLNFGVLSVDDGEDTNTTFIDNDNSNSRVGLTMTQALQNGSELRLTFEAGLGLTGSSAINGDDDSLDFDYHRTELRKLDLTYRTPNAGIFSFGQGSTSTDGSAEADFSGTGVAAYVGISDIAGSQQLRFADGTLSTVTIGNTNGSFDGSRRFRVRYDTPVFNGFSASVSYGQEVLSSGDDNDYTDVGTRYVQDYGDYSVDARLGYSFRDTSNDLVMGSAAVLHQPTGLNLAVSAGRRVAGDADYAYIKAGITRDYIAAGSTSFSVDYYDGNDFVVAGSSTSSVGVAVVQRLDAYNTELYATHRTYDFDDPSASYQDLDVTFVGARWKF</sequence>